<name>A0A8T1F3X5_9STRA</name>
<dbReference type="VEuPathDB" id="FungiDB:PC110_g18886"/>
<dbReference type="SUPFAM" id="SSF48403">
    <property type="entry name" value="Ankyrin repeat"/>
    <property type="match status" value="1"/>
</dbReference>
<dbReference type="InterPro" id="IPR036770">
    <property type="entry name" value="Ankyrin_rpt-contain_sf"/>
</dbReference>
<feature type="non-terminal residue" evidence="1">
    <location>
        <position position="1"/>
    </location>
</feature>
<proteinExistence type="predicted"/>
<reference evidence="1" key="1">
    <citation type="submission" date="2018-10" db="EMBL/GenBank/DDBJ databases">
        <title>Effector identification in a new, highly contiguous assembly of the strawberry crown rot pathogen Phytophthora cactorum.</title>
        <authorList>
            <person name="Armitage A.D."/>
            <person name="Nellist C.F."/>
            <person name="Bates H."/>
            <person name="Vickerstaff R.J."/>
            <person name="Harrison R.J."/>
        </authorList>
    </citation>
    <scope>NUCLEOTIDE SEQUENCE</scope>
    <source>
        <strain evidence="1">P415</strain>
    </source>
</reference>
<dbReference type="Proteomes" id="UP000697107">
    <property type="component" value="Unassembled WGS sequence"/>
</dbReference>
<dbReference type="AlphaFoldDB" id="A0A8T1F3X5"/>
<organism evidence="1 2">
    <name type="scientific">Phytophthora cactorum</name>
    <dbReference type="NCBI Taxonomy" id="29920"/>
    <lineage>
        <taxon>Eukaryota</taxon>
        <taxon>Sar</taxon>
        <taxon>Stramenopiles</taxon>
        <taxon>Oomycota</taxon>
        <taxon>Peronosporomycetes</taxon>
        <taxon>Peronosporales</taxon>
        <taxon>Peronosporaceae</taxon>
        <taxon>Phytophthora</taxon>
    </lineage>
</organism>
<protein>
    <submittedName>
        <fullName evidence="1">Uncharacterized protein</fullName>
    </submittedName>
</protein>
<gene>
    <name evidence="1" type="ORF">PC118_g21023</name>
</gene>
<dbReference type="Gene3D" id="1.25.40.20">
    <property type="entry name" value="Ankyrin repeat-containing domain"/>
    <property type="match status" value="1"/>
</dbReference>
<sequence length="248" mass="27715">NTLTVSVWVCQLGGRLLNIATEYNAPSCALFLLKRGIPMSWTNAKGENAVQVACARGRPEILEMLLQQQSPDENSHADTSKASRGAAVLSHPFIKMDVLQNCDNSFSFLCDDNHLFPVFVAVKMPANLEIMKVLIRHSAKFDFPTRHSRDTIVPLLASWLMRVATEDVSKLLVDLATSEAVCHKQLRQVILALTWQEHTYEALLFALTILFTPQAVDVEQALAVFKPWMLRCQVNLVTQKLLTDALSL</sequence>
<dbReference type="EMBL" id="RCML01001365">
    <property type="protein sequence ID" value="KAG2963176.1"/>
    <property type="molecule type" value="Genomic_DNA"/>
</dbReference>
<evidence type="ECO:0000313" key="2">
    <source>
        <dbReference type="Proteomes" id="UP000697107"/>
    </source>
</evidence>
<comment type="caution">
    <text evidence="1">The sequence shown here is derived from an EMBL/GenBank/DDBJ whole genome shotgun (WGS) entry which is preliminary data.</text>
</comment>
<accession>A0A8T1F3X5</accession>
<evidence type="ECO:0000313" key="1">
    <source>
        <dbReference type="EMBL" id="KAG2963176.1"/>
    </source>
</evidence>